<organism evidence="2 3">
    <name type="scientific">Strongylocentrotus purpuratus</name>
    <name type="common">Purple sea urchin</name>
    <dbReference type="NCBI Taxonomy" id="7668"/>
    <lineage>
        <taxon>Eukaryota</taxon>
        <taxon>Metazoa</taxon>
        <taxon>Echinodermata</taxon>
        <taxon>Eleutherozoa</taxon>
        <taxon>Echinozoa</taxon>
        <taxon>Echinoidea</taxon>
        <taxon>Euechinoidea</taxon>
        <taxon>Echinacea</taxon>
        <taxon>Camarodonta</taxon>
        <taxon>Echinidea</taxon>
        <taxon>Strongylocentrotidae</taxon>
        <taxon>Strongylocentrotus</taxon>
    </lineage>
</organism>
<feature type="compositionally biased region" description="Basic and acidic residues" evidence="1">
    <location>
        <begin position="9"/>
        <end position="22"/>
    </location>
</feature>
<dbReference type="EnsemblMetazoa" id="XM_030983753">
    <property type="protein sequence ID" value="XP_030839613"/>
    <property type="gene ID" value="LOC105443505"/>
</dbReference>
<keyword evidence="3" id="KW-1185">Reference proteome</keyword>
<sequence>MMCTTCGKSESHPPDADDSDLEQKQVDLVQPSDLHQPVISGSGQLDGTANLRLTIVQAEITEPPTSPVHGQTRGIQLIQEHNGSQIQTQQQGQTLEPELVNGLDHALDQAPDEAPIRTPTDAQVLANIQTQADIKRLANARRTELTASGYMMVTPTKPPKQPITGADRNPTYPDGAYMSMRAIRHDLRELDQRRGSHGELKGTNLYPVLQTSEPFHTYMNSNGPRHVEEPNSPELHRNSIYHYAVPSQGRRPLDEPSAPVYDRPMLPARSLPTPSKLISETWEKDGITYINGNIKPPPRVLPQQEKKEIVYY</sequence>
<proteinExistence type="predicted"/>
<feature type="region of interest" description="Disordered" evidence="1">
    <location>
        <begin position="1"/>
        <end position="22"/>
    </location>
</feature>
<evidence type="ECO:0000256" key="1">
    <source>
        <dbReference type="SAM" id="MobiDB-lite"/>
    </source>
</evidence>
<reference evidence="2" key="2">
    <citation type="submission" date="2021-01" db="UniProtKB">
        <authorList>
            <consortium name="EnsemblMetazoa"/>
        </authorList>
    </citation>
    <scope>IDENTIFICATION</scope>
</reference>
<evidence type="ECO:0000313" key="3">
    <source>
        <dbReference type="Proteomes" id="UP000007110"/>
    </source>
</evidence>
<dbReference type="Proteomes" id="UP000007110">
    <property type="component" value="Unassembled WGS sequence"/>
</dbReference>
<dbReference type="AlphaFoldDB" id="A0A7M7NPF3"/>
<name>A0A7M7NPF3_STRPU</name>
<feature type="region of interest" description="Disordered" evidence="1">
    <location>
        <begin position="244"/>
        <end position="272"/>
    </location>
</feature>
<dbReference type="RefSeq" id="XP_030839613.1">
    <property type="nucleotide sequence ID" value="XM_030983753.1"/>
</dbReference>
<evidence type="ECO:0000313" key="2">
    <source>
        <dbReference type="EnsemblMetazoa" id="XP_030839613"/>
    </source>
</evidence>
<accession>A0A7M7NPF3</accession>
<dbReference type="GeneID" id="105443505"/>
<dbReference type="KEGG" id="spu:105443505"/>
<dbReference type="InParanoid" id="A0A7M7NPF3"/>
<protein>
    <submittedName>
        <fullName evidence="2">Uncharacterized protein</fullName>
    </submittedName>
</protein>
<reference evidence="3" key="1">
    <citation type="submission" date="2015-02" db="EMBL/GenBank/DDBJ databases">
        <title>Genome sequencing for Strongylocentrotus purpuratus.</title>
        <authorList>
            <person name="Murali S."/>
            <person name="Liu Y."/>
            <person name="Vee V."/>
            <person name="English A."/>
            <person name="Wang M."/>
            <person name="Skinner E."/>
            <person name="Han Y."/>
            <person name="Muzny D.M."/>
            <person name="Worley K.C."/>
            <person name="Gibbs R.A."/>
        </authorList>
    </citation>
    <scope>NUCLEOTIDE SEQUENCE</scope>
</reference>